<evidence type="ECO:0000313" key="6">
    <source>
        <dbReference type="EMBL" id="KAJ8772916.1"/>
    </source>
</evidence>
<keyword evidence="5" id="KW-0472">Membrane</keyword>
<keyword evidence="7" id="KW-1185">Reference proteome</keyword>
<evidence type="ECO:0000313" key="7">
    <source>
        <dbReference type="Proteomes" id="UP001159364"/>
    </source>
</evidence>
<keyword evidence="5" id="KW-0812">Transmembrane</keyword>
<protein>
    <recommendedName>
        <fullName evidence="8">EamA domain-containing protein</fullName>
    </recommendedName>
</protein>
<dbReference type="AlphaFoldDB" id="A0AAV8U0W7"/>
<proteinExistence type="predicted"/>
<dbReference type="GO" id="GO:0006814">
    <property type="term" value="P:sodium ion transport"/>
    <property type="evidence" value="ECO:0007669"/>
    <property type="project" value="UniProtKB-KW"/>
</dbReference>
<keyword evidence="1" id="KW-0813">Transport</keyword>
<evidence type="ECO:0000256" key="5">
    <source>
        <dbReference type="SAM" id="Phobius"/>
    </source>
</evidence>
<evidence type="ECO:0000256" key="2">
    <source>
        <dbReference type="ARBA" id="ARBA00022449"/>
    </source>
</evidence>
<feature type="transmembrane region" description="Helical" evidence="5">
    <location>
        <begin position="17"/>
        <end position="35"/>
    </location>
</feature>
<evidence type="ECO:0000256" key="4">
    <source>
        <dbReference type="ARBA" id="ARBA00023201"/>
    </source>
</evidence>
<gene>
    <name evidence="6" type="ORF">K2173_028093</name>
</gene>
<dbReference type="GO" id="GO:0008324">
    <property type="term" value="F:monoatomic cation transmembrane transporter activity"/>
    <property type="evidence" value="ECO:0007669"/>
    <property type="project" value="TreeGrafter"/>
</dbReference>
<feature type="transmembrane region" description="Helical" evidence="5">
    <location>
        <begin position="77"/>
        <end position="107"/>
    </location>
</feature>
<keyword evidence="4" id="KW-0406">Ion transport</keyword>
<dbReference type="InterPro" id="IPR051359">
    <property type="entry name" value="CaCA_antiporter"/>
</dbReference>
<dbReference type="GO" id="GO:0016020">
    <property type="term" value="C:membrane"/>
    <property type="evidence" value="ECO:0007669"/>
    <property type="project" value="TreeGrafter"/>
</dbReference>
<keyword evidence="3" id="KW-0915">Sodium</keyword>
<feature type="transmembrane region" description="Helical" evidence="5">
    <location>
        <begin position="47"/>
        <end position="65"/>
    </location>
</feature>
<dbReference type="PANTHER" id="PTHR12266">
    <property type="entry name" value="NA+/CA2+ K+ INDEPENDENT EXCHANGER"/>
    <property type="match status" value="1"/>
</dbReference>
<accession>A0AAV8U0W7</accession>
<keyword evidence="4" id="KW-0739">Sodium transport</keyword>
<evidence type="ECO:0000256" key="3">
    <source>
        <dbReference type="ARBA" id="ARBA00023053"/>
    </source>
</evidence>
<evidence type="ECO:0008006" key="8">
    <source>
        <dbReference type="Google" id="ProtNLM"/>
    </source>
</evidence>
<sequence length="112" mass="12903">MRRLTIPIVEEKHWSKSYTVASASLAPIFLALLWNIQYDTGIVTQEIVYFTRLASSIVFGVTAYLNTRFDEPPQKFLLLWALGGFFMSIVWFYIIANELVALLMALVHKCNR</sequence>
<name>A0AAV8U0W7_9ROSI</name>
<reference evidence="6 7" key="1">
    <citation type="submission" date="2021-09" db="EMBL/GenBank/DDBJ databases">
        <title>Genomic insights and catalytic innovation underlie evolution of tropane alkaloids biosynthesis.</title>
        <authorList>
            <person name="Wang Y.-J."/>
            <person name="Tian T."/>
            <person name="Huang J.-P."/>
            <person name="Huang S.-X."/>
        </authorList>
    </citation>
    <scope>NUCLEOTIDE SEQUENCE [LARGE SCALE GENOMIC DNA]</scope>
    <source>
        <strain evidence="6">KIB-2018</strain>
        <tissue evidence="6">Leaf</tissue>
    </source>
</reference>
<keyword evidence="5" id="KW-1133">Transmembrane helix</keyword>
<dbReference type="EMBL" id="JAIWQS010000002">
    <property type="protein sequence ID" value="KAJ8772916.1"/>
    <property type="molecule type" value="Genomic_DNA"/>
</dbReference>
<dbReference type="Proteomes" id="UP001159364">
    <property type="component" value="Linkage Group LG02"/>
</dbReference>
<organism evidence="6 7">
    <name type="scientific">Erythroxylum novogranatense</name>
    <dbReference type="NCBI Taxonomy" id="1862640"/>
    <lineage>
        <taxon>Eukaryota</taxon>
        <taxon>Viridiplantae</taxon>
        <taxon>Streptophyta</taxon>
        <taxon>Embryophyta</taxon>
        <taxon>Tracheophyta</taxon>
        <taxon>Spermatophyta</taxon>
        <taxon>Magnoliopsida</taxon>
        <taxon>eudicotyledons</taxon>
        <taxon>Gunneridae</taxon>
        <taxon>Pentapetalae</taxon>
        <taxon>rosids</taxon>
        <taxon>fabids</taxon>
        <taxon>Malpighiales</taxon>
        <taxon>Erythroxylaceae</taxon>
        <taxon>Erythroxylum</taxon>
    </lineage>
</organism>
<evidence type="ECO:0000256" key="1">
    <source>
        <dbReference type="ARBA" id="ARBA00022448"/>
    </source>
</evidence>
<keyword evidence="2" id="KW-0050">Antiport</keyword>
<dbReference type="PANTHER" id="PTHR12266:SF17">
    <property type="entry name" value="SODIUM_CALCIUM EXCHANGER MEMBRANE REGION DOMAIN-CONTAINING PROTEIN"/>
    <property type="match status" value="1"/>
</dbReference>
<comment type="caution">
    <text evidence="6">The sequence shown here is derived from an EMBL/GenBank/DDBJ whole genome shotgun (WGS) entry which is preliminary data.</text>
</comment>
<dbReference type="GO" id="GO:0015297">
    <property type="term" value="F:antiporter activity"/>
    <property type="evidence" value="ECO:0007669"/>
    <property type="project" value="UniProtKB-KW"/>
</dbReference>